<evidence type="ECO:0000259" key="1">
    <source>
        <dbReference type="PROSITE" id="PS50206"/>
    </source>
</evidence>
<dbReference type="OrthoDB" id="598065at2"/>
<evidence type="ECO:0000313" key="3">
    <source>
        <dbReference type="EMBL" id="SHI15185.1"/>
    </source>
</evidence>
<dbReference type="PROSITE" id="PS50206">
    <property type="entry name" value="RHODANESE_3"/>
    <property type="match status" value="1"/>
</dbReference>
<keyword evidence="3" id="KW-0808">Transferase</keyword>
<organism evidence="3 4">
    <name type="scientific">Leeuwenhoekiella palythoae</name>
    <dbReference type="NCBI Taxonomy" id="573501"/>
    <lineage>
        <taxon>Bacteria</taxon>
        <taxon>Pseudomonadati</taxon>
        <taxon>Bacteroidota</taxon>
        <taxon>Flavobacteriia</taxon>
        <taxon>Flavobacteriales</taxon>
        <taxon>Flavobacteriaceae</taxon>
        <taxon>Leeuwenhoekiella</taxon>
    </lineage>
</organism>
<evidence type="ECO:0000313" key="2">
    <source>
        <dbReference type="EMBL" id="RXG29491.1"/>
    </source>
</evidence>
<name>A0A1M5YT53_9FLAO</name>
<reference evidence="4" key="1">
    <citation type="submission" date="2016-11" db="EMBL/GenBank/DDBJ databases">
        <authorList>
            <person name="Varghese N."/>
            <person name="Submissions S."/>
        </authorList>
    </citation>
    <scope>NUCLEOTIDE SEQUENCE [LARGE SCALE GENOMIC DNA]</scope>
    <source>
        <strain evidence="4">DSM 19859</strain>
    </source>
</reference>
<dbReference type="SUPFAM" id="SSF52821">
    <property type="entry name" value="Rhodanese/Cell cycle control phosphatase"/>
    <property type="match status" value="1"/>
</dbReference>
<dbReference type="Proteomes" id="UP000290037">
    <property type="component" value="Unassembled WGS sequence"/>
</dbReference>
<dbReference type="Pfam" id="PF00581">
    <property type="entry name" value="Rhodanese"/>
    <property type="match status" value="1"/>
</dbReference>
<dbReference type="InterPro" id="IPR050229">
    <property type="entry name" value="GlpE_sulfurtransferase"/>
</dbReference>
<dbReference type="InterPro" id="IPR001763">
    <property type="entry name" value="Rhodanese-like_dom"/>
</dbReference>
<evidence type="ECO:0000313" key="4">
    <source>
        <dbReference type="Proteomes" id="UP000184240"/>
    </source>
</evidence>
<dbReference type="SMART" id="SM00450">
    <property type="entry name" value="RHOD"/>
    <property type="match status" value="1"/>
</dbReference>
<keyword evidence="5" id="KW-1185">Reference proteome</keyword>
<evidence type="ECO:0000313" key="5">
    <source>
        <dbReference type="Proteomes" id="UP000290037"/>
    </source>
</evidence>
<dbReference type="Gene3D" id="3.40.250.10">
    <property type="entry name" value="Rhodanese-like domain"/>
    <property type="match status" value="1"/>
</dbReference>
<reference evidence="3" key="2">
    <citation type="submission" date="2016-11" db="EMBL/GenBank/DDBJ databases">
        <authorList>
            <person name="Jaros S."/>
            <person name="Januszkiewicz K."/>
            <person name="Wedrychowicz H."/>
        </authorList>
    </citation>
    <scope>NUCLEOTIDE SEQUENCE [LARGE SCALE GENOMIC DNA]</scope>
    <source>
        <strain evidence="3">DSM 19859</strain>
    </source>
</reference>
<dbReference type="PANTHER" id="PTHR43031:SF1">
    <property type="entry name" value="PYRIDINE NUCLEOTIDE-DISULPHIDE OXIDOREDUCTASE"/>
    <property type="match status" value="1"/>
</dbReference>
<gene>
    <name evidence="2" type="ORF">DSM01_1591</name>
    <name evidence="3" type="ORF">SAMN04487999_2316</name>
</gene>
<proteinExistence type="predicted"/>
<dbReference type="InterPro" id="IPR036873">
    <property type="entry name" value="Rhodanese-like_dom_sf"/>
</dbReference>
<dbReference type="AlphaFoldDB" id="A0A1M5YT53"/>
<accession>A0A1M5YT53</accession>
<feature type="domain" description="Rhodanese" evidence="1">
    <location>
        <begin position="45"/>
        <end position="134"/>
    </location>
</feature>
<protein>
    <submittedName>
        <fullName evidence="3">Rhodanese-related sulfurtransferase</fullName>
    </submittedName>
</protein>
<dbReference type="CDD" id="cd00158">
    <property type="entry name" value="RHOD"/>
    <property type="match status" value="1"/>
</dbReference>
<dbReference type="PANTHER" id="PTHR43031">
    <property type="entry name" value="FAD-DEPENDENT OXIDOREDUCTASE"/>
    <property type="match status" value="1"/>
</dbReference>
<dbReference type="STRING" id="573501.SAMN04487999_2316"/>
<dbReference type="Proteomes" id="UP000184240">
    <property type="component" value="Unassembled WGS sequence"/>
</dbReference>
<sequence length="161" mass="18452">MKFHLLLALLLPLFGFCQKKSIDKLLETYNTRSIPYISVQELKMNLEAYTILDTRKREEFEVSHLPSAIWVGERPQNAFLDSISNKKKPIVVYCTVGIRSEDFGEKLERKTGKTAYNLYGGIFAWKDAGFKIVNAKGKSTQKVHTFSKNWEDYLSTGIAVH</sequence>
<dbReference type="GO" id="GO:0016740">
    <property type="term" value="F:transferase activity"/>
    <property type="evidence" value="ECO:0007669"/>
    <property type="project" value="UniProtKB-KW"/>
</dbReference>
<dbReference type="EMBL" id="QOVN01000003">
    <property type="protein sequence ID" value="RXG29491.1"/>
    <property type="molecule type" value="Genomic_DNA"/>
</dbReference>
<reference evidence="2 5" key="3">
    <citation type="submission" date="2018-07" db="EMBL/GenBank/DDBJ databases">
        <title>Leeuwenhoekiella genomics.</title>
        <authorList>
            <person name="Tahon G."/>
            <person name="Willems A."/>
        </authorList>
    </citation>
    <scope>NUCLEOTIDE SEQUENCE [LARGE SCALE GENOMIC DNA]</scope>
    <source>
        <strain evidence="2 5">LMG 24856</strain>
    </source>
</reference>
<dbReference type="EMBL" id="FQXT01000004">
    <property type="protein sequence ID" value="SHI15185.1"/>
    <property type="molecule type" value="Genomic_DNA"/>
</dbReference>
<dbReference type="RefSeq" id="WP_072983213.1">
    <property type="nucleotide sequence ID" value="NZ_FQXT01000004.1"/>
</dbReference>
<dbReference type="NCBIfam" id="NF045521">
    <property type="entry name" value="rhoda_near_glyco"/>
    <property type="match status" value="1"/>
</dbReference>